<feature type="region of interest" description="Disordered" evidence="1">
    <location>
        <begin position="164"/>
        <end position="185"/>
    </location>
</feature>
<reference evidence="2 3" key="1">
    <citation type="submission" date="2019-09" db="EMBL/GenBank/DDBJ databases">
        <title>Draft genome of the ectomycorrhizal ascomycete Sphaerosporella brunnea.</title>
        <authorList>
            <consortium name="DOE Joint Genome Institute"/>
            <person name="Benucci G.M."/>
            <person name="Marozzi G."/>
            <person name="Antonielli L."/>
            <person name="Sanchez S."/>
            <person name="Marco P."/>
            <person name="Wang X."/>
            <person name="Falini L.B."/>
            <person name="Barry K."/>
            <person name="Haridas S."/>
            <person name="Lipzen A."/>
            <person name="Labutti K."/>
            <person name="Grigoriev I.V."/>
            <person name="Murat C."/>
            <person name="Martin F."/>
            <person name="Albertini E."/>
            <person name="Donnini D."/>
            <person name="Bonito G."/>
        </authorList>
    </citation>
    <scope>NUCLEOTIDE SEQUENCE [LARGE SCALE GENOMIC DNA]</scope>
    <source>
        <strain evidence="2 3">Sb_GMNB300</strain>
    </source>
</reference>
<accession>A0A5J5ENB5</accession>
<organism evidence="2 3">
    <name type="scientific">Sphaerosporella brunnea</name>
    <dbReference type="NCBI Taxonomy" id="1250544"/>
    <lineage>
        <taxon>Eukaryota</taxon>
        <taxon>Fungi</taxon>
        <taxon>Dikarya</taxon>
        <taxon>Ascomycota</taxon>
        <taxon>Pezizomycotina</taxon>
        <taxon>Pezizomycetes</taxon>
        <taxon>Pezizales</taxon>
        <taxon>Pyronemataceae</taxon>
        <taxon>Sphaerosporella</taxon>
    </lineage>
</organism>
<keyword evidence="3" id="KW-1185">Reference proteome</keyword>
<evidence type="ECO:0000313" key="2">
    <source>
        <dbReference type="EMBL" id="KAA8897076.1"/>
    </source>
</evidence>
<evidence type="ECO:0000313" key="3">
    <source>
        <dbReference type="Proteomes" id="UP000326924"/>
    </source>
</evidence>
<comment type="caution">
    <text evidence="2">The sequence shown here is derived from an EMBL/GenBank/DDBJ whole genome shotgun (WGS) entry which is preliminary data.</text>
</comment>
<dbReference type="InParanoid" id="A0A5J5ENB5"/>
<protein>
    <submittedName>
        <fullName evidence="2">Uncharacterized protein</fullName>
    </submittedName>
</protein>
<dbReference type="AlphaFoldDB" id="A0A5J5ENB5"/>
<dbReference type="Proteomes" id="UP000326924">
    <property type="component" value="Unassembled WGS sequence"/>
</dbReference>
<sequence length="185" mass="20918">MEHDIIKPLSNGVCCNLMVWGLRTSSRVRACRPIVSRLKVGSPFKVQNQGSRIFLRNHQPQRPPNRRLGFQKALSSSKSIQRYLETQGRAPLNNTYIPTVRLRLTNMVWWMGIRVLEVFSFAGAVAAAIPLASFSPHFCLFFELTTDDRHGSWHELSSPLASPPMISPSTAPISHVNDQRAWKEP</sequence>
<gene>
    <name evidence="2" type="ORF">FN846DRAFT_262835</name>
</gene>
<dbReference type="EMBL" id="VXIS01000203">
    <property type="protein sequence ID" value="KAA8897076.1"/>
    <property type="molecule type" value="Genomic_DNA"/>
</dbReference>
<proteinExistence type="predicted"/>
<name>A0A5J5ENB5_9PEZI</name>
<evidence type="ECO:0000256" key="1">
    <source>
        <dbReference type="SAM" id="MobiDB-lite"/>
    </source>
</evidence>